<keyword evidence="6" id="KW-0902">Two-component regulatory system</keyword>
<dbReference type="OrthoDB" id="367096at2"/>
<evidence type="ECO:0000256" key="5">
    <source>
        <dbReference type="ARBA" id="ARBA00022777"/>
    </source>
</evidence>
<evidence type="ECO:0000313" key="10">
    <source>
        <dbReference type="Proteomes" id="UP000008466"/>
    </source>
</evidence>
<evidence type="ECO:0000259" key="8">
    <source>
        <dbReference type="PROSITE" id="PS50109"/>
    </source>
</evidence>
<evidence type="ECO:0000256" key="7">
    <source>
        <dbReference type="SAM" id="Phobius"/>
    </source>
</evidence>
<dbReference type="HOGENOM" id="CLU_000445_89_6_12"/>
<dbReference type="InterPro" id="IPR003594">
    <property type="entry name" value="HATPase_dom"/>
</dbReference>
<accession>F0RW69</accession>
<dbReference type="InterPro" id="IPR008358">
    <property type="entry name" value="Sig_transdc_His_kin/Pase_MprB"/>
</dbReference>
<dbReference type="InterPro" id="IPR036097">
    <property type="entry name" value="HisK_dim/P_sf"/>
</dbReference>
<evidence type="ECO:0000256" key="2">
    <source>
        <dbReference type="ARBA" id="ARBA00012438"/>
    </source>
</evidence>
<dbReference type="GO" id="GO:0000155">
    <property type="term" value="F:phosphorelay sensor kinase activity"/>
    <property type="evidence" value="ECO:0007669"/>
    <property type="project" value="InterPro"/>
</dbReference>
<dbReference type="GO" id="GO:0005886">
    <property type="term" value="C:plasma membrane"/>
    <property type="evidence" value="ECO:0007669"/>
    <property type="project" value="TreeGrafter"/>
</dbReference>
<feature type="transmembrane region" description="Helical" evidence="7">
    <location>
        <begin position="156"/>
        <end position="176"/>
    </location>
</feature>
<evidence type="ECO:0000256" key="1">
    <source>
        <dbReference type="ARBA" id="ARBA00000085"/>
    </source>
</evidence>
<dbReference type="Pfam" id="PF00512">
    <property type="entry name" value="HisKA"/>
    <property type="match status" value="1"/>
</dbReference>
<protein>
    <recommendedName>
        <fullName evidence="2">histidine kinase</fullName>
        <ecNumber evidence="2">2.7.13.3</ecNumber>
    </recommendedName>
</protein>
<keyword evidence="7" id="KW-0812">Transmembrane</keyword>
<dbReference type="InterPro" id="IPR036890">
    <property type="entry name" value="HATPase_C_sf"/>
</dbReference>
<sequence length="444" mass="49271">MRKPFSLAALNLALVVLSLLIFALVLSLFLSFGLDAAQASWHAKEEASLNAYIVSQLLQSEQPVTAEIASILFNSLPYTPTYLYVSDSQGQLLYSYRKAERGAGRGRGMQLGLTENLNWQEVKSSSAELVYRYAVHLPTFSEMEGNASLLAAAERILIWALLIALAVSTLLAFLFLKPLKRQSKMLAQALDSMAGGQRSVELRSEHIVEFSIIANAAQTLQDTLKNEEQLRRQWAEDIAHDLRTPVSVLKGQLEAVEDKVLPFNDERLHLLQHETVRLESLINSLSLLTKLESPDVKVHTSEINLHAFLTTFIQRFEAQAAKHDMQIVLSSGDAVLSADTQLFTRALENLVSNAIRYGKEKSIIRVNVTPDATTKAESLSIENEGTIEKSYIPYVFDRLSRGEAGRRSDGSGLGLSIVRAIVQAHGWSIDVKSNKTTIFTVRFT</sequence>
<reference evidence="10" key="1">
    <citation type="submission" date="2011-02" db="EMBL/GenBank/DDBJ databases">
        <title>Complete sequence of Spirochaeta sp. Buddy.</title>
        <authorList>
            <person name="Lucas S."/>
            <person name="Copeland A."/>
            <person name="Lapidus A."/>
            <person name="Cheng J.-F."/>
            <person name="Goodwin L."/>
            <person name="Pitluck S."/>
            <person name="Zeytun A."/>
            <person name="Detter J.C."/>
            <person name="Han C."/>
            <person name="Tapia R."/>
            <person name="Land M."/>
            <person name="Hauser L."/>
            <person name="Kyrpides N."/>
            <person name="Ivanova N."/>
            <person name="Mikhailova N."/>
            <person name="Pagani I."/>
            <person name="Ritalahti K.M."/>
            <person name="Loeffler F.E."/>
            <person name="Woyke T."/>
        </authorList>
    </citation>
    <scope>NUCLEOTIDE SEQUENCE [LARGE SCALE GENOMIC DNA]</scope>
    <source>
        <strain evidence="10">ATCC BAA-1886 / DSM 22777 / Buddy</strain>
    </source>
</reference>
<dbReference type="InterPro" id="IPR050351">
    <property type="entry name" value="BphY/WalK/GraS-like"/>
</dbReference>
<dbReference type="PROSITE" id="PS50109">
    <property type="entry name" value="HIS_KIN"/>
    <property type="match status" value="1"/>
</dbReference>
<feature type="domain" description="Histidine kinase" evidence="8">
    <location>
        <begin position="237"/>
        <end position="444"/>
    </location>
</feature>
<dbReference type="Gene3D" id="3.30.565.10">
    <property type="entry name" value="Histidine kinase-like ATPase, C-terminal domain"/>
    <property type="match status" value="1"/>
</dbReference>
<dbReference type="InterPro" id="IPR003661">
    <property type="entry name" value="HisK_dim/P_dom"/>
</dbReference>
<keyword evidence="3" id="KW-0597">Phosphoprotein</keyword>
<dbReference type="SUPFAM" id="SSF47384">
    <property type="entry name" value="Homodimeric domain of signal transducing histidine kinase"/>
    <property type="match status" value="1"/>
</dbReference>
<name>F0RW69_SPHGB</name>
<dbReference type="InterPro" id="IPR005467">
    <property type="entry name" value="His_kinase_dom"/>
</dbReference>
<dbReference type="KEGG" id="sbu:SpiBuddy_1601"/>
<dbReference type="Gene3D" id="1.10.287.130">
    <property type="match status" value="1"/>
</dbReference>
<dbReference type="GO" id="GO:0004721">
    <property type="term" value="F:phosphoprotein phosphatase activity"/>
    <property type="evidence" value="ECO:0007669"/>
    <property type="project" value="TreeGrafter"/>
</dbReference>
<dbReference type="EMBL" id="CP002541">
    <property type="protein sequence ID" value="ADY13426.1"/>
    <property type="molecule type" value="Genomic_DNA"/>
</dbReference>
<dbReference type="STRING" id="158189.SpiBuddy_1601"/>
<dbReference type="PRINTS" id="PR01780">
    <property type="entry name" value="LANTIREGPROT"/>
</dbReference>
<organism evidence="9 10">
    <name type="scientific">Sphaerochaeta globosa (strain ATCC BAA-1886 / DSM 22777 / Buddy)</name>
    <name type="common">Spirochaeta sp. (strain Buddy)</name>
    <dbReference type="NCBI Taxonomy" id="158189"/>
    <lineage>
        <taxon>Bacteria</taxon>
        <taxon>Pseudomonadati</taxon>
        <taxon>Spirochaetota</taxon>
        <taxon>Spirochaetia</taxon>
        <taxon>Spirochaetales</taxon>
        <taxon>Sphaerochaetaceae</taxon>
        <taxon>Sphaerochaeta</taxon>
    </lineage>
</organism>
<dbReference type="CDD" id="cd00082">
    <property type="entry name" value="HisKA"/>
    <property type="match status" value="1"/>
</dbReference>
<comment type="catalytic activity">
    <reaction evidence="1">
        <text>ATP + protein L-histidine = ADP + protein N-phospho-L-histidine.</text>
        <dbReference type="EC" id="2.7.13.3"/>
    </reaction>
</comment>
<keyword evidence="4" id="KW-0808">Transferase</keyword>
<evidence type="ECO:0000256" key="6">
    <source>
        <dbReference type="ARBA" id="ARBA00023012"/>
    </source>
</evidence>
<dbReference type="EC" id="2.7.13.3" evidence="2"/>
<gene>
    <name evidence="9" type="ordered locus">SpiBuddy_1601</name>
</gene>
<dbReference type="SUPFAM" id="SSF55874">
    <property type="entry name" value="ATPase domain of HSP90 chaperone/DNA topoisomerase II/histidine kinase"/>
    <property type="match status" value="1"/>
</dbReference>
<dbReference type="GO" id="GO:0016036">
    <property type="term" value="P:cellular response to phosphate starvation"/>
    <property type="evidence" value="ECO:0007669"/>
    <property type="project" value="TreeGrafter"/>
</dbReference>
<dbReference type="eggNOG" id="COG5002">
    <property type="taxonomic scope" value="Bacteria"/>
</dbReference>
<evidence type="ECO:0000313" key="9">
    <source>
        <dbReference type="EMBL" id="ADY13426.1"/>
    </source>
</evidence>
<proteinExistence type="predicted"/>
<keyword evidence="5 9" id="KW-0418">Kinase</keyword>
<evidence type="ECO:0000256" key="3">
    <source>
        <dbReference type="ARBA" id="ARBA00022553"/>
    </source>
</evidence>
<keyword evidence="7" id="KW-0472">Membrane</keyword>
<keyword evidence="7" id="KW-1133">Transmembrane helix</keyword>
<dbReference type="SMART" id="SM00387">
    <property type="entry name" value="HATPase_c"/>
    <property type="match status" value="1"/>
</dbReference>
<dbReference type="RefSeq" id="WP_013607276.1">
    <property type="nucleotide sequence ID" value="NC_015152.1"/>
</dbReference>
<dbReference type="PANTHER" id="PTHR45453:SF1">
    <property type="entry name" value="PHOSPHATE REGULON SENSOR PROTEIN PHOR"/>
    <property type="match status" value="1"/>
</dbReference>
<dbReference type="PANTHER" id="PTHR45453">
    <property type="entry name" value="PHOSPHATE REGULON SENSOR PROTEIN PHOR"/>
    <property type="match status" value="1"/>
</dbReference>
<keyword evidence="10" id="KW-1185">Reference proteome</keyword>
<evidence type="ECO:0000256" key="4">
    <source>
        <dbReference type="ARBA" id="ARBA00022679"/>
    </source>
</evidence>
<dbReference type="Proteomes" id="UP000008466">
    <property type="component" value="Chromosome"/>
</dbReference>
<dbReference type="SMART" id="SM00388">
    <property type="entry name" value="HisKA"/>
    <property type="match status" value="1"/>
</dbReference>
<dbReference type="Gene3D" id="6.10.340.10">
    <property type="match status" value="1"/>
</dbReference>
<dbReference type="AlphaFoldDB" id="F0RW69"/>
<dbReference type="Pfam" id="PF02518">
    <property type="entry name" value="HATPase_c"/>
    <property type="match status" value="1"/>
</dbReference>